<name>A0ABU0D7E5_9BACI</name>
<organism evidence="1 2">
    <name type="scientific">Lederbergia wuyishanensis</name>
    <dbReference type="NCBI Taxonomy" id="1347903"/>
    <lineage>
        <taxon>Bacteria</taxon>
        <taxon>Bacillati</taxon>
        <taxon>Bacillota</taxon>
        <taxon>Bacilli</taxon>
        <taxon>Bacillales</taxon>
        <taxon>Bacillaceae</taxon>
        <taxon>Lederbergia</taxon>
    </lineage>
</organism>
<keyword evidence="2" id="KW-1185">Reference proteome</keyword>
<dbReference type="EMBL" id="JAUSUO010000009">
    <property type="protein sequence ID" value="MDQ0344331.1"/>
    <property type="molecule type" value="Genomic_DNA"/>
</dbReference>
<proteinExistence type="predicted"/>
<accession>A0ABU0D7E5</accession>
<sequence>MSTNHTETMLRTLKEYSSCEILLTFKHDDGTPLFSICYQKNSYQITYLESFFTETYNDIDFTISAIDKALQNSYKKPLIN</sequence>
<evidence type="ECO:0000313" key="2">
    <source>
        <dbReference type="Proteomes" id="UP001232343"/>
    </source>
</evidence>
<gene>
    <name evidence="1" type="ORF">J2S14_003174</name>
</gene>
<dbReference type="Proteomes" id="UP001232343">
    <property type="component" value="Unassembled WGS sequence"/>
</dbReference>
<comment type="caution">
    <text evidence="1">The sequence shown here is derived from an EMBL/GenBank/DDBJ whole genome shotgun (WGS) entry which is preliminary data.</text>
</comment>
<evidence type="ECO:0000313" key="1">
    <source>
        <dbReference type="EMBL" id="MDQ0344331.1"/>
    </source>
</evidence>
<protein>
    <recommendedName>
        <fullName evidence="3">DUF3081 domain-containing protein</fullName>
    </recommendedName>
</protein>
<evidence type="ECO:0008006" key="3">
    <source>
        <dbReference type="Google" id="ProtNLM"/>
    </source>
</evidence>
<reference evidence="1 2" key="1">
    <citation type="submission" date="2023-07" db="EMBL/GenBank/DDBJ databases">
        <title>Genomic Encyclopedia of Type Strains, Phase IV (KMG-IV): sequencing the most valuable type-strain genomes for metagenomic binning, comparative biology and taxonomic classification.</title>
        <authorList>
            <person name="Goeker M."/>
        </authorList>
    </citation>
    <scope>NUCLEOTIDE SEQUENCE [LARGE SCALE GENOMIC DNA]</scope>
    <source>
        <strain evidence="1 2">DSM 27848</strain>
    </source>
</reference>